<keyword evidence="1 2" id="KW-0175">Coiled coil</keyword>
<evidence type="ECO:0000256" key="1">
    <source>
        <dbReference type="ARBA" id="ARBA00023054"/>
    </source>
</evidence>
<evidence type="ECO:0000313" key="3">
    <source>
        <dbReference type="EMBL" id="TWJ13521.1"/>
    </source>
</evidence>
<reference evidence="3 4" key="1">
    <citation type="submission" date="2019-07" db="EMBL/GenBank/DDBJ databases">
        <title>Genomic Encyclopedia of Archaeal and Bacterial Type Strains, Phase II (KMG-II): from individual species to whole genera.</title>
        <authorList>
            <person name="Goeker M."/>
        </authorList>
    </citation>
    <scope>NUCLEOTIDE SEQUENCE [LARGE SCALE GENOMIC DNA]</scope>
    <source>
        <strain evidence="3 4">ATCC BAA-1139</strain>
    </source>
</reference>
<keyword evidence="4" id="KW-1185">Reference proteome</keyword>
<name>A0A562V6I3_9BACT</name>
<dbReference type="EMBL" id="VLLN01000039">
    <property type="protein sequence ID" value="TWJ13521.1"/>
    <property type="molecule type" value="Genomic_DNA"/>
</dbReference>
<comment type="caution">
    <text evidence="3">The sequence shown here is derived from an EMBL/GenBank/DDBJ whole genome shotgun (WGS) entry which is preliminary data.</text>
</comment>
<dbReference type="GO" id="GO:0090529">
    <property type="term" value="P:cell septum assembly"/>
    <property type="evidence" value="ECO:0007669"/>
    <property type="project" value="InterPro"/>
</dbReference>
<protein>
    <submittedName>
        <fullName evidence="3">Uncharacterized protein DUF904</fullName>
    </submittedName>
</protein>
<dbReference type="Pfam" id="PF06005">
    <property type="entry name" value="ZapB"/>
    <property type="match status" value="1"/>
</dbReference>
<dbReference type="AlphaFoldDB" id="A0A562V6I3"/>
<dbReference type="Gene3D" id="1.20.5.340">
    <property type="match status" value="1"/>
</dbReference>
<feature type="coiled-coil region" evidence="2">
    <location>
        <begin position="6"/>
        <end position="47"/>
    </location>
</feature>
<proteinExistence type="predicted"/>
<dbReference type="GO" id="GO:0043093">
    <property type="term" value="P:FtsZ-dependent cytokinesis"/>
    <property type="evidence" value="ECO:0007669"/>
    <property type="project" value="InterPro"/>
</dbReference>
<evidence type="ECO:0000256" key="2">
    <source>
        <dbReference type="SAM" id="Coils"/>
    </source>
</evidence>
<dbReference type="Proteomes" id="UP000319449">
    <property type="component" value="Unassembled WGS sequence"/>
</dbReference>
<dbReference type="GO" id="GO:0005737">
    <property type="term" value="C:cytoplasm"/>
    <property type="evidence" value="ECO:0007669"/>
    <property type="project" value="InterPro"/>
</dbReference>
<gene>
    <name evidence="3" type="ORF">JN12_03832</name>
</gene>
<evidence type="ECO:0000313" key="4">
    <source>
        <dbReference type="Proteomes" id="UP000319449"/>
    </source>
</evidence>
<dbReference type="InterPro" id="IPR009252">
    <property type="entry name" value="Cell_div_ZapB"/>
</dbReference>
<accession>A0A562V6I3</accession>
<organism evidence="3 4">
    <name type="scientific">Geobacter argillaceus</name>
    <dbReference type="NCBI Taxonomy" id="345631"/>
    <lineage>
        <taxon>Bacteria</taxon>
        <taxon>Pseudomonadati</taxon>
        <taxon>Thermodesulfobacteriota</taxon>
        <taxon>Desulfuromonadia</taxon>
        <taxon>Geobacterales</taxon>
        <taxon>Geobacteraceae</taxon>
        <taxon>Geobacter</taxon>
    </lineage>
</organism>
<sequence>MEAELLHTLQEKVDALVAAYQLLQRENGQLRQELDRLLAERSGIKEQVSRIIASIEEIQGT</sequence>